<keyword evidence="1" id="KW-0812">Transmembrane</keyword>
<accession>S3C0J5</accession>
<dbReference type="STRING" id="1203554.HMPREF1476_00646"/>
<evidence type="ECO:0000313" key="2">
    <source>
        <dbReference type="EMBL" id="EPD99842.1"/>
    </source>
</evidence>
<evidence type="ECO:0008006" key="4">
    <source>
        <dbReference type="Google" id="ProtNLM"/>
    </source>
</evidence>
<evidence type="ECO:0000313" key="3">
    <source>
        <dbReference type="Proteomes" id="UP000014400"/>
    </source>
</evidence>
<dbReference type="EMBL" id="ATCF01000012">
    <property type="protein sequence ID" value="EPD99842.1"/>
    <property type="molecule type" value="Genomic_DNA"/>
</dbReference>
<evidence type="ECO:0000256" key="1">
    <source>
        <dbReference type="SAM" id="Phobius"/>
    </source>
</evidence>
<dbReference type="PATRIC" id="fig|1203554.3.peg.633"/>
<dbReference type="RefSeq" id="WP_016474002.1">
    <property type="nucleotide sequence ID" value="NZ_KE150480.1"/>
</dbReference>
<dbReference type="Proteomes" id="UP000014400">
    <property type="component" value="Unassembled WGS sequence"/>
</dbReference>
<comment type="caution">
    <text evidence="2">The sequence shown here is derived from an EMBL/GenBank/DDBJ whole genome shotgun (WGS) entry which is preliminary data.</text>
</comment>
<gene>
    <name evidence="2" type="ORF">HMPREF1476_00646</name>
</gene>
<proteinExistence type="predicted"/>
<reference evidence="2 3" key="1">
    <citation type="submission" date="2013-04" db="EMBL/GenBank/DDBJ databases">
        <title>The Genome Sequence of Sutterella wadsworthensis HGA0223.</title>
        <authorList>
            <consortium name="The Broad Institute Genomics Platform"/>
            <person name="Earl A."/>
            <person name="Ward D."/>
            <person name="Feldgarden M."/>
            <person name="Gevers D."/>
            <person name="Schmidt T.M."/>
            <person name="Dover J."/>
            <person name="Dai D."/>
            <person name="Walker B."/>
            <person name="Young S."/>
            <person name="Zeng Q."/>
            <person name="Gargeya S."/>
            <person name="Fitzgerald M."/>
            <person name="Haas B."/>
            <person name="Abouelleil A."/>
            <person name="Allen A.W."/>
            <person name="Alvarado L."/>
            <person name="Arachchi H.M."/>
            <person name="Berlin A.M."/>
            <person name="Chapman S.B."/>
            <person name="Gainer-Dewar J."/>
            <person name="Goldberg J."/>
            <person name="Griggs A."/>
            <person name="Gujja S."/>
            <person name="Hansen M."/>
            <person name="Howarth C."/>
            <person name="Imamovic A."/>
            <person name="Ireland A."/>
            <person name="Larimer J."/>
            <person name="McCowan C."/>
            <person name="Murphy C."/>
            <person name="Pearson M."/>
            <person name="Poon T.W."/>
            <person name="Priest M."/>
            <person name="Roberts A."/>
            <person name="Saif S."/>
            <person name="Shea T."/>
            <person name="Sisk P."/>
            <person name="Sykes S."/>
            <person name="Wortman J."/>
            <person name="Nusbaum C."/>
            <person name="Birren B."/>
        </authorList>
    </citation>
    <scope>NUCLEOTIDE SEQUENCE [LARGE SCALE GENOMIC DNA]</scope>
    <source>
        <strain evidence="2 3">HGA0223</strain>
    </source>
</reference>
<keyword evidence="1" id="KW-0472">Membrane</keyword>
<organism evidence="2 3">
    <name type="scientific">Sutterella wadsworthensis HGA0223</name>
    <dbReference type="NCBI Taxonomy" id="1203554"/>
    <lineage>
        <taxon>Bacteria</taxon>
        <taxon>Pseudomonadati</taxon>
        <taxon>Pseudomonadota</taxon>
        <taxon>Betaproteobacteria</taxon>
        <taxon>Burkholderiales</taxon>
        <taxon>Sutterellaceae</taxon>
        <taxon>Sutterella</taxon>
    </lineage>
</organism>
<keyword evidence="1" id="KW-1133">Transmembrane helix</keyword>
<dbReference type="GeneID" id="64061527"/>
<protein>
    <recommendedName>
        <fullName evidence="4">Dihydroneopterin aldolase</fullName>
    </recommendedName>
</protein>
<name>S3C0J5_9BURK</name>
<dbReference type="HOGENOM" id="CLU_203772_1_0_4"/>
<dbReference type="AlphaFoldDB" id="S3C0J5"/>
<keyword evidence="3" id="KW-1185">Reference proteome</keyword>
<dbReference type="eggNOG" id="ENOG5030YFG">
    <property type="taxonomic scope" value="Bacteria"/>
</dbReference>
<feature type="transmembrane region" description="Helical" evidence="1">
    <location>
        <begin position="30"/>
        <end position="53"/>
    </location>
</feature>
<sequence>MEFVELVILLIAVLLIWFKPEHEKLAWRLTIVGWLMVVLMYVGHVSTSILGVLNL</sequence>